<dbReference type="EMBL" id="MZGW01000004">
    <property type="protein sequence ID" value="OPJ55585.1"/>
    <property type="molecule type" value="Genomic_DNA"/>
</dbReference>
<dbReference type="PANTHER" id="PTHR10846:SF8">
    <property type="entry name" value="INNER MEMBRANE PROTEIN YRBG"/>
    <property type="match status" value="1"/>
</dbReference>
<dbReference type="Pfam" id="PF01699">
    <property type="entry name" value="Na_Ca_ex"/>
    <property type="match status" value="2"/>
</dbReference>
<keyword evidence="3 5" id="KW-1133">Transmembrane helix</keyword>
<evidence type="ECO:0000313" key="7">
    <source>
        <dbReference type="EMBL" id="OPJ55585.1"/>
    </source>
</evidence>
<feature type="transmembrane region" description="Helical" evidence="5">
    <location>
        <begin position="139"/>
        <end position="158"/>
    </location>
</feature>
<dbReference type="InterPro" id="IPR004837">
    <property type="entry name" value="NaCa_Exmemb"/>
</dbReference>
<keyword evidence="2 5" id="KW-0812">Transmembrane</keyword>
<evidence type="ECO:0000256" key="2">
    <source>
        <dbReference type="ARBA" id="ARBA00022692"/>
    </source>
</evidence>
<accession>A0A1V4I7J5</accession>
<dbReference type="Gene3D" id="1.20.1420.30">
    <property type="entry name" value="NCX, central ion-binding region"/>
    <property type="match status" value="1"/>
</dbReference>
<dbReference type="InterPro" id="IPR044880">
    <property type="entry name" value="NCX_ion-bd_dom_sf"/>
</dbReference>
<evidence type="ECO:0000256" key="3">
    <source>
        <dbReference type="ARBA" id="ARBA00022989"/>
    </source>
</evidence>
<evidence type="ECO:0000313" key="8">
    <source>
        <dbReference type="Proteomes" id="UP000190140"/>
    </source>
</evidence>
<dbReference type="GO" id="GO:0006874">
    <property type="term" value="P:intracellular calcium ion homeostasis"/>
    <property type="evidence" value="ECO:0007669"/>
    <property type="project" value="TreeGrafter"/>
</dbReference>
<dbReference type="AlphaFoldDB" id="A0A1V4I7J5"/>
<feature type="domain" description="Sodium/calcium exchanger membrane region" evidence="6">
    <location>
        <begin position="12"/>
        <end position="157"/>
    </location>
</feature>
<proteinExistence type="predicted"/>
<evidence type="ECO:0000259" key="6">
    <source>
        <dbReference type="Pfam" id="PF01699"/>
    </source>
</evidence>
<evidence type="ECO:0000256" key="4">
    <source>
        <dbReference type="ARBA" id="ARBA00023136"/>
    </source>
</evidence>
<dbReference type="InterPro" id="IPR004481">
    <property type="entry name" value="K/Na/Ca-exchanger"/>
</dbReference>
<feature type="transmembrane region" description="Helical" evidence="5">
    <location>
        <begin position="217"/>
        <end position="240"/>
    </location>
</feature>
<organism evidence="7 8">
    <name type="scientific">Alkalithermobacter paradoxus</name>
    <dbReference type="NCBI Taxonomy" id="29349"/>
    <lineage>
        <taxon>Bacteria</taxon>
        <taxon>Bacillati</taxon>
        <taxon>Bacillota</taxon>
        <taxon>Clostridia</taxon>
        <taxon>Peptostreptococcales</taxon>
        <taxon>Tepidibacteraceae</taxon>
        <taxon>Alkalithermobacter</taxon>
    </lineage>
</organism>
<gene>
    <name evidence="7" type="primary">yrbG_2</name>
    <name evidence="7" type="ORF">CLOTH_13440</name>
</gene>
<dbReference type="PANTHER" id="PTHR10846">
    <property type="entry name" value="SODIUM/POTASSIUM/CALCIUM EXCHANGER"/>
    <property type="match status" value="1"/>
</dbReference>
<evidence type="ECO:0000256" key="1">
    <source>
        <dbReference type="ARBA" id="ARBA00004141"/>
    </source>
</evidence>
<dbReference type="RefSeq" id="WP_331722042.1">
    <property type="nucleotide sequence ID" value="NZ_MZGW01000004.1"/>
</dbReference>
<comment type="subcellular location">
    <subcellularLocation>
        <location evidence="1">Membrane</location>
        <topology evidence="1">Multi-pass membrane protein</topology>
    </subcellularLocation>
</comment>
<dbReference type="GO" id="GO:0005262">
    <property type="term" value="F:calcium channel activity"/>
    <property type="evidence" value="ECO:0007669"/>
    <property type="project" value="TreeGrafter"/>
</dbReference>
<feature type="transmembrane region" description="Helical" evidence="5">
    <location>
        <begin position="186"/>
        <end position="205"/>
    </location>
</feature>
<feature type="transmembrane region" description="Helical" evidence="5">
    <location>
        <begin position="316"/>
        <end position="336"/>
    </location>
</feature>
<feature type="domain" description="Sodium/calcium exchanger membrane region" evidence="6">
    <location>
        <begin position="187"/>
        <end position="329"/>
    </location>
</feature>
<keyword evidence="4 5" id="KW-0472">Membrane</keyword>
<dbReference type="GO" id="GO:0005886">
    <property type="term" value="C:plasma membrane"/>
    <property type="evidence" value="ECO:0007669"/>
    <property type="project" value="TreeGrafter"/>
</dbReference>
<feature type="transmembrane region" description="Helical" evidence="5">
    <location>
        <begin position="77"/>
        <end position="101"/>
    </location>
</feature>
<sequence>MFAWINNYWVAIIVLFTMSYIINKAADKLGDALRTLGVKLRVPNTVRGAIFDATSSSFPEFSTAMIAVLIYKDFGNIGIPTIAGSGMFNILLIPMLSILAYKGKSVLTVERHGIYRDMFFYTASILTLCFFTYFGKLTVFAGMILVSIYVCYIIVLYIETLKYRKNLRNFSNTEDDEDLNMGNLEIIVTLITTSTIIWICCEAIVKSALVISSTFNIPPFLVSVIILAACTSIPDSLLSVKSARRGDVDGAISNAVGSNIFNICICLGVPIIIAGKDLAVSFGQSLVTYEFLLISMVVTSCILLKKEGIDKKDGYLMLLVYLIFVAYVTAVALNIIPMHLQQ</sequence>
<feature type="transmembrane region" description="Helical" evidence="5">
    <location>
        <begin position="113"/>
        <end position="133"/>
    </location>
</feature>
<feature type="transmembrane region" description="Helical" evidence="5">
    <location>
        <begin position="286"/>
        <end position="304"/>
    </location>
</feature>
<keyword evidence="8" id="KW-1185">Reference proteome</keyword>
<feature type="transmembrane region" description="Helical" evidence="5">
    <location>
        <begin position="252"/>
        <end position="274"/>
    </location>
</feature>
<feature type="transmembrane region" description="Helical" evidence="5">
    <location>
        <begin position="6"/>
        <end position="23"/>
    </location>
</feature>
<protein>
    <submittedName>
        <fullName evidence="7">Inner membrane protein YrbG</fullName>
    </submittedName>
</protein>
<name>A0A1V4I7J5_9FIRM</name>
<comment type="caution">
    <text evidence="7">The sequence shown here is derived from an EMBL/GenBank/DDBJ whole genome shotgun (WGS) entry which is preliminary data.</text>
</comment>
<dbReference type="Proteomes" id="UP000190140">
    <property type="component" value="Unassembled WGS sequence"/>
</dbReference>
<evidence type="ECO:0000256" key="5">
    <source>
        <dbReference type="SAM" id="Phobius"/>
    </source>
</evidence>
<dbReference type="GO" id="GO:0008273">
    <property type="term" value="F:calcium, potassium:sodium antiporter activity"/>
    <property type="evidence" value="ECO:0007669"/>
    <property type="project" value="TreeGrafter"/>
</dbReference>
<reference evidence="7 8" key="1">
    <citation type="submission" date="2017-03" db="EMBL/GenBank/DDBJ databases">
        <title>Genome sequence of Clostridium thermoalcaliphilum DSM 7309.</title>
        <authorList>
            <person name="Poehlein A."/>
            <person name="Daniel R."/>
        </authorList>
    </citation>
    <scope>NUCLEOTIDE SEQUENCE [LARGE SCALE GENOMIC DNA]</scope>
    <source>
        <strain evidence="7 8">DSM 7309</strain>
    </source>
</reference>